<dbReference type="InterPro" id="IPR005149">
    <property type="entry name" value="Tscrpt_reg_PadR_N"/>
</dbReference>
<evidence type="ECO:0000313" key="2">
    <source>
        <dbReference type="EMBL" id="WHI60693.1"/>
    </source>
</evidence>
<dbReference type="PANTHER" id="PTHR33169">
    <property type="entry name" value="PADR-FAMILY TRANSCRIPTIONAL REGULATOR"/>
    <property type="match status" value="1"/>
</dbReference>
<dbReference type="AlphaFoldDB" id="A0AAX3W5R2"/>
<dbReference type="Gene3D" id="1.10.10.10">
    <property type="entry name" value="Winged helix-like DNA-binding domain superfamily/Winged helix DNA-binding domain"/>
    <property type="match status" value="1"/>
</dbReference>
<protein>
    <submittedName>
        <fullName evidence="2">PadR family transcriptional regulator</fullName>
    </submittedName>
</protein>
<dbReference type="SUPFAM" id="SSF46785">
    <property type="entry name" value="Winged helix' DNA-binding domain"/>
    <property type="match status" value="1"/>
</dbReference>
<reference evidence="2" key="1">
    <citation type="journal article" date="2023" name="Antibiotics">
        <title>Prevalence and Molecular Characterization of Methicillin-Resistant Staphylococci (MRS) and Mammaliicocci (MRM) in Dromedary Camels from Algeria: First Detection of SCCmec-mecC Hybrid in Methicillin-Resistant Mammaliicoccus lentus.</title>
        <authorList>
            <person name="Belhout C."/>
            <person name="Boyen F."/>
            <person name="Vereecke N."/>
            <person name="Theuns S."/>
            <person name="Taibi N."/>
            <person name="Stegger M."/>
            <person name="de la Fe-Rodriguez P.Y."/>
            <person name="Bouayad L."/>
            <person name="Elgroud R."/>
            <person name="Butaye P."/>
        </authorList>
    </citation>
    <scope>NUCLEOTIDE SEQUENCE</scope>
    <source>
        <strain evidence="2">7048</strain>
    </source>
</reference>
<dbReference type="Pfam" id="PF03551">
    <property type="entry name" value="PadR"/>
    <property type="match status" value="1"/>
</dbReference>
<feature type="domain" description="Transcription regulator PadR N-terminal" evidence="1">
    <location>
        <begin position="16"/>
        <end position="87"/>
    </location>
</feature>
<dbReference type="RefSeq" id="WP_064204687.1">
    <property type="nucleotide sequence ID" value="NZ_CP059679.1"/>
</dbReference>
<evidence type="ECO:0000313" key="3">
    <source>
        <dbReference type="Proteomes" id="UP001223261"/>
    </source>
</evidence>
<gene>
    <name evidence="2" type="ORF">PYH69_03435</name>
</gene>
<evidence type="ECO:0000259" key="1">
    <source>
        <dbReference type="Pfam" id="PF03551"/>
    </source>
</evidence>
<dbReference type="GeneID" id="99677489"/>
<name>A0AAX3W5R2_MAMLE</name>
<dbReference type="InterPro" id="IPR052509">
    <property type="entry name" value="Metal_resp_DNA-bind_regulator"/>
</dbReference>
<dbReference type="Proteomes" id="UP001223261">
    <property type="component" value="Chromosome"/>
</dbReference>
<dbReference type="EMBL" id="CP118848">
    <property type="protein sequence ID" value="WHI60693.1"/>
    <property type="molecule type" value="Genomic_DNA"/>
</dbReference>
<accession>A0AAX3W5R2</accession>
<organism evidence="2 3">
    <name type="scientific">Mammaliicoccus lentus</name>
    <name type="common">Staphylococcus lentus</name>
    <dbReference type="NCBI Taxonomy" id="42858"/>
    <lineage>
        <taxon>Bacteria</taxon>
        <taxon>Bacillati</taxon>
        <taxon>Bacillota</taxon>
        <taxon>Bacilli</taxon>
        <taxon>Bacillales</taxon>
        <taxon>Staphylococcaceae</taxon>
        <taxon>Mammaliicoccus</taxon>
    </lineage>
</organism>
<dbReference type="InterPro" id="IPR036388">
    <property type="entry name" value="WH-like_DNA-bd_sf"/>
</dbReference>
<proteinExistence type="predicted"/>
<dbReference type="PANTHER" id="PTHR33169:SF14">
    <property type="entry name" value="TRANSCRIPTIONAL REGULATOR RV3488"/>
    <property type="match status" value="1"/>
</dbReference>
<dbReference type="InterPro" id="IPR036390">
    <property type="entry name" value="WH_DNA-bd_sf"/>
</dbReference>
<sequence>MSIRTQMRKGLLDACILSIIQSQPVYGYELSKKLNDFQFAEVSEGTIYPILLRLLNKEFIYSEVKPSEQGPKRKYYFITEKGKEELEIVTGEWNKIKGPIDELLTRSVDYDANNKTTD</sequence>